<feature type="binding site" evidence="10">
    <location>
        <position position="214"/>
    </location>
    <ligand>
        <name>ATP</name>
        <dbReference type="ChEBI" id="CHEBI:30616"/>
    </ligand>
</feature>
<comment type="cofactor">
    <cofactor evidence="10">
        <name>Mn(2+)</name>
        <dbReference type="ChEBI" id="CHEBI:29035"/>
    </cofactor>
    <text evidence="10">Binds 1 Mn(2+) ion per subunit.</text>
</comment>
<keyword evidence="10" id="KW-0963">Cytoplasm</keyword>
<feature type="binding site" evidence="10">
    <location>
        <position position="60"/>
    </location>
    <ligand>
        <name>substrate</name>
    </ligand>
</feature>
<accession>A0A1Y1CM66</accession>
<dbReference type="SUPFAM" id="SSF53795">
    <property type="entry name" value="PEP carboxykinase-like"/>
    <property type="match status" value="1"/>
</dbReference>
<reference evidence="12" key="2">
    <citation type="journal article" date="2020" name="Antonie Van Leeuwenhoek">
        <title>Labilibaculum antarcticum sp. nov., a novel facultative anaerobic, psychrotorelant bacterium isolated from marine sediment of Antarctica.</title>
        <authorList>
            <person name="Watanabe M."/>
            <person name="Kojima H."/>
            <person name="Fukui M."/>
        </authorList>
    </citation>
    <scope>NUCLEOTIDE SEQUENCE [LARGE SCALE GENOMIC DNA]</scope>
    <source>
        <strain evidence="12">SPP2</strain>
    </source>
</reference>
<dbReference type="PANTHER" id="PTHR30031">
    <property type="entry name" value="PHOSPHOENOLPYRUVATE CARBOXYKINASE ATP"/>
    <property type="match status" value="1"/>
</dbReference>
<dbReference type="KEGG" id="mbas:ALGA_3229"/>
<evidence type="ECO:0000256" key="5">
    <source>
        <dbReference type="ARBA" id="ARBA00022741"/>
    </source>
</evidence>
<feature type="binding site" evidence="10">
    <location>
        <position position="214"/>
    </location>
    <ligand>
        <name>Mn(2+)</name>
        <dbReference type="ChEBI" id="CHEBI:29035"/>
    </ligand>
</feature>
<feature type="binding site" evidence="10">
    <location>
        <position position="214"/>
    </location>
    <ligand>
        <name>substrate</name>
    </ligand>
</feature>
<keyword evidence="10" id="KW-0464">Manganese</keyword>
<comment type="similarity">
    <text evidence="2 10">Belongs to the phosphoenolpyruvate carboxykinase (ATP) family.</text>
</comment>
<keyword evidence="4 10" id="KW-0312">Gluconeogenesis</keyword>
<feature type="binding site" evidence="10">
    <location>
        <position position="233"/>
    </location>
    <ligand>
        <name>Mn(2+)</name>
        <dbReference type="ChEBI" id="CHEBI:29035"/>
    </ligand>
</feature>
<comment type="pathway">
    <text evidence="1 10">Carbohydrate biosynthesis; gluconeogenesis.</text>
</comment>
<dbReference type="Pfam" id="PF01293">
    <property type="entry name" value="PEPCK_ATP"/>
    <property type="match status" value="1"/>
</dbReference>
<dbReference type="GO" id="GO:0006094">
    <property type="term" value="P:gluconeogenesis"/>
    <property type="evidence" value="ECO:0007669"/>
    <property type="project" value="UniProtKB-UniRule"/>
</dbReference>
<feature type="binding site" evidence="10">
    <location>
        <position position="298"/>
    </location>
    <ligand>
        <name>ATP</name>
        <dbReference type="ChEBI" id="CHEBI:30616"/>
    </ligand>
</feature>
<dbReference type="Gene3D" id="3.40.449.10">
    <property type="entry name" value="Phosphoenolpyruvate Carboxykinase, domain 1"/>
    <property type="match status" value="1"/>
</dbReference>
<feature type="binding site" evidence="10">
    <location>
        <position position="233"/>
    </location>
    <ligand>
        <name>ATP</name>
        <dbReference type="ChEBI" id="CHEBI:30616"/>
    </ligand>
</feature>
<dbReference type="GO" id="GO:0005524">
    <property type="term" value="F:ATP binding"/>
    <property type="evidence" value="ECO:0007669"/>
    <property type="project" value="UniProtKB-UniRule"/>
</dbReference>
<dbReference type="GO" id="GO:0004612">
    <property type="term" value="F:phosphoenolpyruvate carboxykinase (ATP) activity"/>
    <property type="evidence" value="ECO:0007669"/>
    <property type="project" value="UniProtKB-UniRule"/>
</dbReference>
<dbReference type="InterPro" id="IPR001272">
    <property type="entry name" value="PEP_carboxykinase_ATP"/>
</dbReference>
<dbReference type="InterPro" id="IPR013035">
    <property type="entry name" value="PEP_carboxykinase_C"/>
</dbReference>
<dbReference type="GO" id="GO:0016301">
    <property type="term" value="F:kinase activity"/>
    <property type="evidence" value="ECO:0007669"/>
    <property type="project" value="UniProtKB-KW"/>
</dbReference>
<dbReference type="EC" id="4.1.1.49" evidence="3 10"/>
<keyword evidence="12" id="KW-1185">Reference proteome</keyword>
<comment type="catalytic activity">
    <reaction evidence="9 10">
        <text>oxaloacetate + ATP = phosphoenolpyruvate + ADP + CO2</text>
        <dbReference type="Rhea" id="RHEA:18617"/>
        <dbReference type="ChEBI" id="CHEBI:16452"/>
        <dbReference type="ChEBI" id="CHEBI:16526"/>
        <dbReference type="ChEBI" id="CHEBI:30616"/>
        <dbReference type="ChEBI" id="CHEBI:58702"/>
        <dbReference type="ChEBI" id="CHEBI:456216"/>
        <dbReference type="EC" id="4.1.1.49"/>
    </reaction>
</comment>
<reference evidence="11 12" key="1">
    <citation type="journal article" date="2018" name="Mar. Genomics">
        <title>Complete genome sequence of Marinifilaceae bacterium strain SPP2, isolated from the Antarctic marine sediment.</title>
        <authorList>
            <person name="Watanabe M."/>
            <person name="Kojima H."/>
            <person name="Fukui M."/>
        </authorList>
    </citation>
    <scope>NUCLEOTIDE SEQUENCE [LARGE SCALE GENOMIC DNA]</scope>
    <source>
        <strain evidence="11 12">SPP2</strain>
    </source>
</reference>
<keyword evidence="10" id="KW-0479">Metal-binding</keyword>
<dbReference type="SUPFAM" id="SSF68923">
    <property type="entry name" value="PEP carboxykinase N-terminal domain"/>
    <property type="match status" value="1"/>
</dbReference>
<dbReference type="Gene3D" id="3.90.228.20">
    <property type="match status" value="1"/>
</dbReference>
<evidence type="ECO:0000256" key="6">
    <source>
        <dbReference type="ARBA" id="ARBA00022793"/>
    </source>
</evidence>
<feature type="binding site" evidence="10">
    <location>
        <begin position="249"/>
        <end position="257"/>
    </location>
    <ligand>
        <name>ATP</name>
        <dbReference type="ChEBI" id="CHEBI:30616"/>
    </ligand>
</feature>
<evidence type="ECO:0000256" key="10">
    <source>
        <dbReference type="HAMAP-Rule" id="MF_00453"/>
    </source>
</evidence>
<evidence type="ECO:0000256" key="1">
    <source>
        <dbReference type="ARBA" id="ARBA00004742"/>
    </source>
</evidence>
<evidence type="ECO:0000313" key="12">
    <source>
        <dbReference type="Proteomes" id="UP000218267"/>
    </source>
</evidence>
<dbReference type="PANTHER" id="PTHR30031:SF0">
    <property type="entry name" value="PHOSPHOENOLPYRUVATE CARBOXYKINASE (ATP)"/>
    <property type="match status" value="1"/>
</dbReference>
<feature type="binding site" evidence="10">
    <location>
        <begin position="460"/>
        <end position="461"/>
    </location>
    <ligand>
        <name>ATP</name>
        <dbReference type="ChEBI" id="CHEBI:30616"/>
    </ligand>
</feature>
<comment type="subcellular location">
    <subcellularLocation>
        <location evidence="10">Cytoplasm</location>
    </subcellularLocation>
</comment>
<dbReference type="GO" id="GO:0046872">
    <property type="term" value="F:metal ion binding"/>
    <property type="evidence" value="ECO:0007669"/>
    <property type="project" value="UniProtKB-KW"/>
</dbReference>
<evidence type="ECO:0000256" key="8">
    <source>
        <dbReference type="ARBA" id="ARBA00023239"/>
    </source>
</evidence>
<dbReference type="HAMAP" id="MF_00453">
    <property type="entry name" value="PEPCK_ATP"/>
    <property type="match status" value="1"/>
</dbReference>
<keyword evidence="11" id="KW-0808">Transferase</keyword>
<dbReference type="Gene3D" id="2.170.8.10">
    <property type="entry name" value="Phosphoenolpyruvate Carboxykinase, domain 2"/>
    <property type="match status" value="1"/>
</dbReference>
<evidence type="ECO:0000256" key="9">
    <source>
        <dbReference type="ARBA" id="ARBA00047371"/>
    </source>
</evidence>
<evidence type="ECO:0000256" key="2">
    <source>
        <dbReference type="ARBA" id="ARBA00006052"/>
    </source>
</evidence>
<gene>
    <name evidence="10" type="primary">pckA</name>
    <name evidence="11" type="ORF">ALGA_3229</name>
</gene>
<keyword evidence="8 10" id="KW-0456">Lyase</keyword>
<keyword evidence="11" id="KW-0418">Kinase</keyword>
<dbReference type="EMBL" id="AP018042">
    <property type="protein sequence ID" value="BAX81529.1"/>
    <property type="molecule type" value="Genomic_DNA"/>
</dbReference>
<dbReference type="RefSeq" id="WP_197705595.1">
    <property type="nucleotide sequence ID" value="NZ_AP018042.1"/>
</dbReference>
<comment type="function">
    <text evidence="10">Involved in the gluconeogenesis. Catalyzes the conversion of oxaloacetate (OAA) to phosphoenolpyruvate (PEP) through direct phosphoryl transfer between the nucleoside triphosphate and OAA.</text>
</comment>
<feature type="binding site" evidence="10">
    <location>
        <position position="466"/>
    </location>
    <ligand>
        <name>ATP</name>
        <dbReference type="ChEBI" id="CHEBI:30616"/>
    </ligand>
</feature>
<dbReference type="PIRSF" id="PIRSF006294">
    <property type="entry name" value="PEP_crbxkin"/>
    <property type="match status" value="1"/>
</dbReference>
<dbReference type="AlphaFoldDB" id="A0A1Y1CM66"/>
<organism evidence="11 12">
    <name type="scientific">Labilibaculum antarcticum</name>
    <dbReference type="NCBI Taxonomy" id="1717717"/>
    <lineage>
        <taxon>Bacteria</taxon>
        <taxon>Pseudomonadati</taxon>
        <taxon>Bacteroidota</taxon>
        <taxon>Bacteroidia</taxon>
        <taxon>Marinilabiliales</taxon>
        <taxon>Marinifilaceae</taxon>
        <taxon>Labilibaculum</taxon>
    </lineage>
</organism>
<evidence type="ECO:0000256" key="7">
    <source>
        <dbReference type="ARBA" id="ARBA00022840"/>
    </source>
</evidence>
<evidence type="ECO:0000256" key="3">
    <source>
        <dbReference type="ARBA" id="ARBA00012363"/>
    </source>
</evidence>
<keyword evidence="6 10" id="KW-0210">Decarboxylase</keyword>
<keyword evidence="5 10" id="KW-0547">Nucleotide-binding</keyword>
<feature type="binding site" evidence="10">
    <location>
        <position position="341"/>
    </location>
    <ligand>
        <name>ATP</name>
        <dbReference type="ChEBI" id="CHEBI:30616"/>
    </ligand>
</feature>
<feature type="binding site" evidence="10">
    <location>
        <position position="208"/>
    </location>
    <ligand>
        <name>substrate</name>
    </ligand>
</feature>
<keyword evidence="7 10" id="KW-0067">ATP-binding</keyword>
<sequence>MNDIQIGMTEDLIKSIQLHSNLKENLSREILITEAVVNKEAILTPNGALATWTPVDSTGRSPKDTYLVRNPESQLNIDWSSPNNIEMDPKTFGLIFEDALKAIAEKQTIFTTDRVIGADSKYALPVKTVTDQALCQVFVDNMFRPIPKDIDKSIFADEEFILISLPKDKLDKDRYKGLLRDLPNGETSDICVVADFDKKIGIVYGSAYMGSMKKLMFTVMNYYLPLNGVLPLHCSANEGSDGDSALLLGLSGTGKTTLSADPKRALLGDDEHGWSKDGIFNLENGCYAKMIDLKAENEPEIFDAVMHKAEYTKHGAIIENAMIYPSGKIDFFDTRYTPNSRASYPLRFLKNIKKSSTSGNPHTILFLTADASGVLPPISKLSKEQAMLWFLMGYTSKLAGTETGVTEPQATFSRFFGQPFMPCNPSIYAKMLGDKMELHNTNVFLINTGWSGGSYGTGSRIKLKFTRAMVDAALSGKLNNVESVQNDLFHLSVPQFCENVPTEILNPINTWKNKEDYKRTAENLAKKFSDEFDKSYGEQDIDPAVISQCPGK</sequence>
<dbReference type="UniPathway" id="UPA00138"/>
<dbReference type="Proteomes" id="UP000218267">
    <property type="component" value="Chromosome"/>
</dbReference>
<dbReference type="NCBIfam" id="NF006821">
    <property type="entry name" value="PRK09344.1-3"/>
    <property type="match status" value="1"/>
</dbReference>
<evidence type="ECO:0000313" key="11">
    <source>
        <dbReference type="EMBL" id="BAX81529.1"/>
    </source>
</evidence>
<proteinExistence type="inferred from homology"/>
<dbReference type="InterPro" id="IPR008210">
    <property type="entry name" value="PEP_carboxykinase_N"/>
</dbReference>
<dbReference type="GO" id="GO:0005829">
    <property type="term" value="C:cytosol"/>
    <property type="evidence" value="ECO:0007669"/>
    <property type="project" value="TreeGrafter"/>
</dbReference>
<protein>
    <recommendedName>
        <fullName evidence="3 10">Phosphoenolpyruvate carboxykinase (ATP)</fullName>
        <shortName evidence="10">PCK</shortName>
        <shortName evidence="10">PEP carboxykinase</shortName>
        <shortName evidence="10">PEPCK</shortName>
        <ecNumber evidence="3 10">4.1.1.49</ecNumber>
    </recommendedName>
</protein>
<feature type="binding site" evidence="10">
    <location>
        <position position="270"/>
    </location>
    <ligand>
        <name>Mn(2+)</name>
        <dbReference type="ChEBI" id="CHEBI:29035"/>
    </ligand>
</feature>
<feature type="binding site" evidence="10">
    <location>
        <position position="341"/>
    </location>
    <ligand>
        <name>substrate</name>
    </ligand>
</feature>
<keyword evidence="11" id="KW-0670">Pyruvate</keyword>
<name>A0A1Y1CM66_9BACT</name>
<evidence type="ECO:0000256" key="4">
    <source>
        <dbReference type="ARBA" id="ARBA00022432"/>
    </source>
</evidence>